<dbReference type="EMBL" id="FOMJ01000006">
    <property type="protein sequence ID" value="SFD61343.1"/>
    <property type="molecule type" value="Genomic_DNA"/>
</dbReference>
<reference evidence="4 5" key="1">
    <citation type="submission" date="2016-10" db="EMBL/GenBank/DDBJ databases">
        <authorList>
            <person name="de Groot N.N."/>
        </authorList>
    </citation>
    <scope>NUCLEOTIDE SEQUENCE [LARGE SCALE GENOMIC DNA]</scope>
    <source>
        <strain evidence="4 5">HL3</strain>
    </source>
</reference>
<dbReference type="InterPro" id="IPR001633">
    <property type="entry name" value="EAL_dom"/>
</dbReference>
<organism evidence="4 5">
    <name type="scientific">Thiohalospira halophila DSM 15071</name>
    <dbReference type="NCBI Taxonomy" id="1123397"/>
    <lineage>
        <taxon>Bacteria</taxon>
        <taxon>Pseudomonadati</taxon>
        <taxon>Pseudomonadota</taxon>
        <taxon>Gammaproteobacteria</taxon>
        <taxon>Thiohalospirales</taxon>
        <taxon>Thiohalospiraceae</taxon>
        <taxon>Thiohalospira</taxon>
    </lineage>
</organism>
<dbReference type="Gene3D" id="3.20.20.450">
    <property type="entry name" value="EAL domain"/>
    <property type="match status" value="1"/>
</dbReference>
<keyword evidence="5" id="KW-1185">Reference proteome</keyword>
<name>A0A1I1TY30_9GAMM</name>
<dbReference type="PANTHER" id="PTHR44757">
    <property type="entry name" value="DIGUANYLATE CYCLASE DGCP"/>
    <property type="match status" value="1"/>
</dbReference>
<dbReference type="InterPro" id="IPR035965">
    <property type="entry name" value="PAS-like_dom_sf"/>
</dbReference>
<evidence type="ECO:0000313" key="5">
    <source>
        <dbReference type="Proteomes" id="UP000198611"/>
    </source>
</evidence>
<dbReference type="SUPFAM" id="SSF55073">
    <property type="entry name" value="Nucleotide cyclase"/>
    <property type="match status" value="1"/>
</dbReference>
<dbReference type="STRING" id="1123397.SAMN05660831_01987"/>
<dbReference type="SUPFAM" id="SSF55785">
    <property type="entry name" value="PYP-like sensor domain (PAS domain)"/>
    <property type="match status" value="1"/>
</dbReference>
<feature type="domain" description="GGDEF" evidence="3">
    <location>
        <begin position="424"/>
        <end position="557"/>
    </location>
</feature>
<protein>
    <submittedName>
        <fullName evidence="4">PAS domain S-box-containing protein/diguanylate cyclase (GGDEF) domain-containing protein</fullName>
    </submittedName>
</protein>
<dbReference type="Pfam" id="PF00563">
    <property type="entry name" value="EAL"/>
    <property type="match status" value="1"/>
</dbReference>
<dbReference type="PANTHER" id="PTHR44757:SF2">
    <property type="entry name" value="BIOFILM ARCHITECTURE MAINTENANCE PROTEIN MBAA"/>
    <property type="match status" value="1"/>
</dbReference>
<dbReference type="InterPro" id="IPR052155">
    <property type="entry name" value="Biofilm_reg_signaling"/>
</dbReference>
<dbReference type="InterPro" id="IPR000014">
    <property type="entry name" value="PAS"/>
</dbReference>
<dbReference type="CDD" id="cd00130">
    <property type="entry name" value="PAS"/>
    <property type="match status" value="1"/>
</dbReference>
<dbReference type="Gene3D" id="3.30.450.20">
    <property type="entry name" value="PAS domain"/>
    <property type="match status" value="1"/>
</dbReference>
<dbReference type="SMART" id="SM00267">
    <property type="entry name" value="GGDEF"/>
    <property type="match status" value="1"/>
</dbReference>
<dbReference type="PROSITE" id="PS50883">
    <property type="entry name" value="EAL"/>
    <property type="match status" value="1"/>
</dbReference>
<evidence type="ECO:0000259" key="3">
    <source>
        <dbReference type="PROSITE" id="PS50887"/>
    </source>
</evidence>
<dbReference type="InterPro" id="IPR029787">
    <property type="entry name" value="Nucleotide_cyclase"/>
</dbReference>
<dbReference type="InterPro" id="IPR043128">
    <property type="entry name" value="Rev_trsase/Diguanyl_cyclase"/>
</dbReference>
<feature type="domain" description="EAL" evidence="2">
    <location>
        <begin position="566"/>
        <end position="820"/>
    </location>
</feature>
<dbReference type="PROSITE" id="PS50887">
    <property type="entry name" value="GGDEF"/>
    <property type="match status" value="1"/>
</dbReference>
<dbReference type="SMART" id="SM00091">
    <property type="entry name" value="PAS"/>
    <property type="match status" value="1"/>
</dbReference>
<dbReference type="Proteomes" id="UP000198611">
    <property type="component" value="Unassembled WGS sequence"/>
</dbReference>
<dbReference type="NCBIfam" id="TIGR00229">
    <property type="entry name" value="sensory_box"/>
    <property type="match status" value="1"/>
</dbReference>
<dbReference type="SUPFAM" id="SSF141868">
    <property type="entry name" value="EAL domain-like"/>
    <property type="match status" value="1"/>
</dbReference>
<dbReference type="Gene3D" id="3.30.70.270">
    <property type="match status" value="1"/>
</dbReference>
<feature type="domain" description="PAS" evidence="1">
    <location>
        <begin position="256"/>
        <end position="309"/>
    </location>
</feature>
<sequence>MSLQSCNTCEKKLATIDPLPGKGLFEQPESCISLDSQTDVNGIPVEWHADGEGLRFAGVEGIILWKDPSLRGLLAPLRDALGEALYARLMARDVAASSRADSDLIAAAPDLASGFRVFADTVAAAGWGRFRLETHDAGAATARVTLEYPWELELFPDATPEHALPFAEGKLTGIFSHLFATPCRATPEQVTTSGAPRAVFSVAPAQRDLDKELRDLEKTDGLTVEEQLRAANQYLRLHQEELESRVEARTRALEQADRYNRLLLDAIPEGIFGVDREGRFTFLNPAAQRLLGHDPEAIRGHAAWTLLQPGRADTDNGPGAPECPAHCVLGRGEACHVDDDTFRTADGADIPVSYYCAPLYQEGEVTGAVVTFRDIRDQKAAEAEQRHLLEVLSARAYHDDLTGLPNRRHLVERLDGALESPGGDELALVLLDLDRFQEVNDSLGHAAGDWLLQQAAGRLHALLPTGGELAHLGGDLFGILLHPAPEAGTVANLVEGMLATLHEPFTLDGEPVRVSASAGIARGPGDGLGGESLLRSADTALHRAKDAGRGTWRAYTSELTTAARNHLKVATELREAVAQGDLVVYYQPLVDASTGDIIAAEALARWHHSDYGWVPPDQFIPVAEETDLILGLGEWVLTTAVAQVASWRRQGLRLPRLSVNLSPRQLHQRDLADTVGGILAHSGLEPSVLELEITENAFLEEQIRTGGLLDQLHGRGVTLAIDDFGTGYASLAYLKHLPVDRIKLDRSFVQGLPTDNADLAISRSVAALGQSLDVGIVAEGVEGPEQAGCLADLGIAELQGFYFGRPLPAGTFTDFLQSGPRRRPESC</sequence>
<dbReference type="NCBIfam" id="TIGR00254">
    <property type="entry name" value="GGDEF"/>
    <property type="match status" value="1"/>
</dbReference>
<dbReference type="SMART" id="SM00052">
    <property type="entry name" value="EAL"/>
    <property type="match status" value="1"/>
</dbReference>
<dbReference type="InterPro" id="IPR035919">
    <property type="entry name" value="EAL_sf"/>
</dbReference>
<dbReference type="Pfam" id="PF00990">
    <property type="entry name" value="GGDEF"/>
    <property type="match status" value="1"/>
</dbReference>
<dbReference type="CDD" id="cd01948">
    <property type="entry name" value="EAL"/>
    <property type="match status" value="1"/>
</dbReference>
<gene>
    <name evidence="4" type="ORF">SAMN05660831_01987</name>
</gene>
<dbReference type="InterPro" id="IPR013656">
    <property type="entry name" value="PAS_4"/>
</dbReference>
<evidence type="ECO:0000259" key="1">
    <source>
        <dbReference type="PROSITE" id="PS50112"/>
    </source>
</evidence>
<evidence type="ECO:0000313" key="4">
    <source>
        <dbReference type="EMBL" id="SFD61343.1"/>
    </source>
</evidence>
<dbReference type="CDD" id="cd01949">
    <property type="entry name" value="GGDEF"/>
    <property type="match status" value="1"/>
</dbReference>
<dbReference type="Pfam" id="PF08448">
    <property type="entry name" value="PAS_4"/>
    <property type="match status" value="1"/>
</dbReference>
<dbReference type="PROSITE" id="PS50112">
    <property type="entry name" value="PAS"/>
    <property type="match status" value="1"/>
</dbReference>
<evidence type="ECO:0000259" key="2">
    <source>
        <dbReference type="PROSITE" id="PS50883"/>
    </source>
</evidence>
<dbReference type="AlphaFoldDB" id="A0A1I1TY30"/>
<proteinExistence type="predicted"/>
<dbReference type="InterPro" id="IPR000160">
    <property type="entry name" value="GGDEF_dom"/>
</dbReference>
<accession>A0A1I1TY30</accession>